<dbReference type="Proteomes" id="UP001341840">
    <property type="component" value="Unassembled WGS sequence"/>
</dbReference>
<proteinExistence type="predicted"/>
<evidence type="ECO:0000313" key="1">
    <source>
        <dbReference type="EMBL" id="MED6186406.1"/>
    </source>
</evidence>
<evidence type="ECO:0000313" key="2">
    <source>
        <dbReference type="Proteomes" id="UP001341840"/>
    </source>
</evidence>
<organism evidence="1 2">
    <name type="scientific">Stylosanthes scabra</name>
    <dbReference type="NCBI Taxonomy" id="79078"/>
    <lineage>
        <taxon>Eukaryota</taxon>
        <taxon>Viridiplantae</taxon>
        <taxon>Streptophyta</taxon>
        <taxon>Embryophyta</taxon>
        <taxon>Tracheophyta</taxon>
        <taxon>Spermatophyta</taxon>
        <taxon>Magnoliopsida</taxon>
        <taxon>eudicotyledons</taxon>
        <taxon>Gunneridae</taxon>
        <taxon>Pentapetalae</taxon>
        <taxon>rosids</taxon>
        <taxon>fabids</taxon>
        <taxon>Fabales</taxon>
        <taxon>Fabaceae</taxon>
        <taxon>Papilionoideae</taxon>
        <taxon>50 kb inversion clade</taxon>
        <taxon>dalbergioids sensu lato</taxon>
        <taxon>Dalbergieae</taxon>
        <taxon>Pterocarpus clade</taxon>
        <taxon>Stylosanthes</taxon>
    </lineage>
</organism>
<dbReference type="EMBL" id="JASCZI010181918">
    <property type="protein sequence ID" value="MED6186406.1"/>
    <property type="molecule type" value="Genomic_DNA"/>
</dbReference>
<reference evidence="1 2" key="1">
    <citation type="journal article" date="2023" name="Plants (Basel)">
        <title>Bridging the Gap: Combining Genomics and Transcriptomics Approaches to Understand Stylosanthes scabra, an Orphan Legume from the Brazilian Caatinga.</title>
        <authorList>
            <person name="Ferreira-Neto J.R.C."/>
            <person name="da Silva M.D."/>
            <person name="Binneck E."/>
            <person name="de Melo N.F."/>
            <person name="da Silva R.H."/>
            <person name="de Melo A.L.T.M."/>
            <person name="Pandolfi V."/>
            <person name="Bustamante F.O."/>
            <person name="Brasileiro-Vidal A.C."/>
            <person name="Benko-Iseppon A.M."/>
        </authorList>
    </citation>
    <scope>NUCLEOTIDE SEQUENCE [LARGE SCALE GENOMIC DNA]</scope>
    <source>
        <tissue evidence="1">Leaves</tissue>
    </source>
</reference>
<name>A0ABU6WKK9_9FABA</name>
<protein>
    <submittedName>
        <fullName evidence="1">Uncharacterized protein</fullName>
    </submittedName>
</protein>
<accession>A0ABU6WKK9</accession>
<gene>
    <name evidence="1" type="ORF">PIB30_066358</name>
</gene>
<keyword evidence="2" id="KW-1185">Reference proteome</keyword>
<comment type="caution">
    <text evidence="1">The sequence shown here is derived from an EMBL/GenBank/DDBJ whole genome shotgun (WGS) entry which is preliminary data.</text>
</comment>
<sequence length="99" mass="11266">MKEVVYKEVMKLWDAGIIYPISDSVAPLPHPFHAYAWEANKLTFQSHVYTTSNVAFTSPSLIHPRIGVEDPRICVEGTLAARNRTEPTLEPFKRDSKPR</sequence>